<accession>A0A1V2A7U0</accession>
<dbReference type="RefSeq" id="WP_076765357.1">
    <property type="nucleotide sequence ID" value="NZ_MSFI01000012.1"/>
</dbReference>
<name>A0A1V2A7U0_9BACI</name>
<dbReference type="EMBL" id="MSFI01000012">
    <property type="protein sequence ID" value="OMP67071.1"/>
    <property type="molecule type" value="Genomic_DNA"/>
</dbReference>
<sequence>MFHSLQTYMKLKEPVTVIYIGKNEEITERTIIVKSVSPGMIRAFCLKRQEIRTFRIDRILAAVPARKRRSYGRIS</sequence>
<keyword evidence="3" id="KW-1185">Reference proteome</keyword>
<dbReference type="InterPro" id="IPR026881">
    <property type="entry name" value="WYL_dom"/>
</dbReference>
<dbReference type="PROSITE" id="PS52050">
    <property type="entry name" value="WYL"/>
    <property type="match status" value="1"/>
</dbReference>
<dbReference type="Pfam" id="PF13280">
    <property type="entry name" value="WYL"/>
    <property type="match status" value="1"/>
</dbReference>
<protein>
    <recommendedName>
        <fullName evidence="1">WYL domain-containing protein</fullName>
    </recommendedName>
</protein>
<evidence type="ECO:0000259" key="1">
    <source>
        <dbReference type="Pfam" id="PF13280"/>
    </source>
</evidence>
<dbReference type="OrthoDB" id="2112405at2"/>
<organism evidence="2 3">
    <name type="scientific">Domibacillus epiphyticus</name>
    <dbReference type="NCBI Taxonomy" id="1714355"/>
    <lineage>
        <taxon>Bacteria</taxon>
        <taxon>Bacillati</taxon>
        <taxon>Bacillota</taxon>
        <taxon>Bacilli</taxon>
        <taxon>Bacillales</taxon>
        <taxon>Bacillaceae</taxon>
        <taxon>Domibacillus</taxon>
    </lineage>
</organism>
<evidence type="ECO:0000313" key="3">
    <source>
        <dbReference type="Proteomes" id="UP000188613"/>
    </source>
</evidence>
<evidence type="ECO:0000313" key="2">
    <source>
        <dbReference type="EMBL" id="OMP67071.1"/>
    </source>
</evidence>
<reference evidence="2 3" key="1">
    <citation type="submission" date="2016-12" db="EMBL/GenBank/DDBJ databases">
        <title>Domibacillus sp. SAB 38T whole genome sequencing.</title>
        <authorList>
            <person name="Verma A."/>
            <person name="Ojha A.K."/>
            <person name="Krishnamurthi S."/>
        </authorList>
    </citation>
    <scope>NUCLEOTIDE SEQUENCE [LARGE SCALE GENOMIC DNA]</scope>
    <source>
        <strain evidence="2 3">SAB 38</strain>
    </source>
</reference>
<comment type="caution">
    <text evidence="2">The sequence shown here is derived from an EMBL/GenBank/DDBJ whole genome shotgun (WGS) entry which is preliminary data.</text>
</comment>
<gene>
    <name evidence="2" type="ORF">BTO28_08805</name>
</gene>
<proteinExistence type="predicted"/>
<dbReference type="Proteomes" id="UP000188613">
    <property type="component" value="Unassembled WGS sequence"/>
</dbReference>
<dbReference type="AlphaFoldDB" id="A0A1V2A7U0"/>
<dbReference type="STRING" id="1714355.BTO28_08805"/>
<feature type="domain" description="WYL" evidence="1">
    <location>
        <begin position="42"/>
        <end position="62"/>
    </location>
</feature>